<dbReference type="AlphaFoldDB" id="A0A1I3TR77"/>
<evidence type="ECO:0000313" key="3">
    <source>
        <dbReference type="Proteomes" id="UP000199025"/>
    </source>
</evidence>
<keyword evidence="3" id="KW-1185">Reference proteome</keyword>
<organism evidence="2 3">
    <name type="scientific">Amycolatopsis sacchari</name>
    <dbReference type="NCBI Taxonomy" id="115433"/>
    <lineage>
        <taxon>Bacteria</taxon>
        <taxon>Bacillati</taxon>
        <taxon>Actinomycetota</taxon>
        <taxon>Actinomycetes</taxon>
        <taxon>Pseudonocardiales</taxon>
        <taxon>Pseudonocardiaceae</taxon>
        <taxon>Amycolatopsis</taxon>
    </lineage>
</organism>
<dbReference type="RefSeq" id="WP_091507871.1">
    <property type="nucleotide sequence ID" value="NZ_FORP01000008.1"/>
</dbReference>
<sequence>MSWDFVIGTDHPDGSRYTVYWNVSSGVGSWVLEQIYEGVTDEELKAELRPFVEGRYGYIPLGAFGEPQLEQIVAVILGPLSNAARREWPPDEDPFALADHIEELIADTRDWLEAVNAHRRAEGRAELRPSPGPAPDRTA</sequence>
<evidence type="ECO:0000313" key="2">
    <source>
        <dbReference type="EMBL" id="SFJ73100.1"/>
    </source>
</evidence>
<evidence type="ECO:0000256" key="1">
    <source>
        <dbReference type="SAM" id="MobiDB-lite"/>
    </source>
</evidence>
<protein>
    <submittedName>
        <fullName evidence="2">Uncharacterized protein</fullName>
    </submittedName>
</protein>
<feature type="compositionally biased region" description="Pro residues" evidence="1">
    <location>
        <begin position="130"/>
        <end position="139"/>
    </location>
</feature>
<name>A0A1I3TR77_9PSEU</name>
<gene>
    <name evidence="2" type="ORF">SAMN05421835_10815</name>
</gene>
<reference evidence="2 3" key="1">
    <citation type="submission" date="2016-10" db="EMBL/GenBank/DDBJ databases">
        <authorList>
            <person name="de Groot N.N."/>
        </authorList>
    </citation>
    <scope>NUCLEOTIDE SEQUENCE [LARGE SCALE GENOMIC DNA]</scope>
    <source>
        <strain evidence="2 3">DSM 44468</strain>
    </source>
</reference>
<proteinExistence type="predicted"/>
<dbReference type="EMBL" id="FORP01000008">
    <property type="protein sequence ID" value="SFJ73100.1"/>
    <property type="molecule type" value="Genomic_DNA"/>
</dbReference>
<accession>A0A1I3TR77</accession>
<dbReference type="Proteomes" id="UP000199025">
    <property type="component" value="Unassembled WGS sequence"/>
</dbReference>
<feature type="region of interest" description="Disordered" evidence="1">
    <location>
        <begin position="120"/>
        <end position="139"/>
    </location>
</feature>
<dbReference type="OrthoDB" id="3697054at2"/>